<dbReference type="AlphaFoldDB" id="A0ABC8QVD4"/>
<keyword evidence="2" id="KW-1185">Reference proteome</keyword>
<gene>
    <name evidence="1" type="ORF">ILEXP_LOCUS3427</name>
</gene>
<proteinExistence type="predicted"/>
<accession>A0ABC8QVD4</accession>
<dbReference type="Proteomes" id="UP001642360">
    <property type="component" value="Unassembled WGS sequence"/>
</dbReference>
<reference evidence="1 2" key="1">
    <citation type="submission" date="2024-02" db="EMBL/GenBank/DDBJ databases">
        <authorList>
            <person name="Vignale AGUSTIN F."/>
            <person name="Sosa J E."/>
            <person name="Modenutti C."/>
        </authorList>
    </citation>
    <scope>NUCLEOTIDE SEQUENCE [LARGE SCALE GENOMIC DNA]</scope>
</reference>
<sequence>MEKREGGAGWHKRVDAREALVTVLVEGTILLSTLENEHSKFDDLTRGQMAFETNPSLETNVGSPLANKFSS</sequence>
<evidence type="ECO:0000313" key="1">
    <source>
        <dbReference type="EMBL" id="CAK9136450.1"/>
    </source>
</evidence>
<evidence type="ECO:0000313" key="2">
    <source>
        <dbReference type="Proteomes" id="UP001642360"/>
    </source>
</evidence>
<comment type="caution">
    <text evidence="1">The sequence shown here is derived from an EMBL/GenBank/DDBJ whole genome shotgun (WGS) entry which is preliminary data.</text>
</comment>
<name>A0ABC8QVD4_9AQUA</name>
<protein>
    <submittedName>
        <fullName evidence="1">Uncharacterized protein</fullName>
    </submittedName>
</protein>
<dbReference type="EMBL" id="CAUOFW020000755">
    <property type="protein sequence ID" value="CAK9136450.1"/>
    <property type="molecule type" value="Genomic_DNA"/>
</dbReference>
<organism evidence="1 2">
    <name type="scientific">Ilex paraguariensis</name>
    <name type="common">yerba mate</name>
    <dbReference type="NCBI Taxonomy" id="185542"/>
    <lineage>
        <taxon>Eukaryota</taxon>
        <taxon>Viridiplantae</taxon>
        <taxon>Streptophyta</taxon>
        <taxon>Embryophyta</taxon>
        <taxon>Tracheophyta</taxon>
        <taxon>Spermatophyta</taxon>
        <taxon>Magnoliopsida</taxon>
        <taxon>eudicotyledons</taxon>
        <taxon>Gunneridae</taxon>
        <taxon>Pentapetalae</taxon>
        <taxon>asterids</taxon>
        <taxon>campanulids</taxon>
        <taxon>Aquifoliales</taxon>
        <taxon>Aquifoliaceae</taxon>
        <taxon>Ilex</taxon>
    </lineage>
</organism>